<dbReference type="Proteomes" id="UP000001844">
    <property type="component" value="Chromosome"/>
</dbReference>
<sequence>MLLPSGYQEGEHNPYAFTNMACDNWVVNAGENPYYPDGLCGAPAINLSSVTPDTCTDTSLDNPQPGDADCPSVDPATGIGDTNPILQGSEIPEPNTTKVLTWHQCPSDAAVVSYSDGISPVTACEDSATNRANNILDQSWYNPLDVAKGHRGFVDGDFIMLLYAWSPNWKLNTRGRDRYELYIRRSFDGGQTWTTLPDNYSHSGEIFDGNGTVTTCETFRTAETQVGSDQGEVSDEPQACFSYDAGGAEQARNVSQLKSMRFTILDPRYSETAPTIPDTGREEDARDPSRYFIVYETGDNRTVEFGEAESLNLFYSRGVQFGNNYQVWAEEDDLSVCYPSDPHGDPDVIDSVVEGSGFCNEFDDLEGKQDITSGEGSIEANPGGEWLYGVWSQATGEATPPGNAPAVNPGQGLGQGNSAGANPGRPDFESDAMWRRVWYIDGYISDTYAWDVVGQGVASP</sequence>
<gene>
    <name evidence="2" type="ordered locus">Nhal_2111</name>
</gene>
<dbReference type="AlphaFoldDB" id="D5C4M8"/>
<dbReference type="KEGG" id="nhl:Nhal_2111"/>
<evidence type="ECO:0000313" key="3">
    <source>
        <dbReference type="Proteomes" id="UP000001844"/>
    </source>
</evidence>
<reference evidence="3" key="1">
    <citation type="submission" date="2010-04" db="EMBL/GenBank/DDBJ databases">
        <title>Complete genome sequence of Nitrosococcus halophilus Nc4, a salt-adapted, aerobic obligate ammonia-oxidizing sulfur purple bacterium.</title>
        <authorList>
            <consortium name="US DOE Joint Genome Institute"/>
            <person name="Campbell M.A."/>
            <person name="Malfatti S.A."/>
            <person name="Chain P.S.G."/>
            <person name="Heidelberg J.F."/>
            <person name="Ward B.B."/>
            <person name="Klotz M.G."/>
        </authorList>
    </citation>
    <scope>NUCLEOTIDE SEQUENCE [LARGE SCALE GENOMIC DNA]</scope>
    <source>
        <strain evidence="3">Nc4</strain>
    </source>
</reference>
<dbReference type="HOGENOM" id="CLU_594245_0_0_6"/>
<dbReference type="NCBIfam" id="NF040591">
    <property type="entry name" value="choice_anch_O"/>
    <property type="match status" value="1"/>
</dbReference>
<name>D5C4M8_NITHN</name>
<evidence type="ECO:0000256" key="1">
    <source>
        <dbReference type="SAM" id="MobiDB-lite"/>
    </source>
</evidence>
<accession>D5C4M8</accession>
<feature type="region of interest" description="Disordered" evidence="1">
    <location>
        <begin position="394"/>
        <end position="427"/>
    </location>
</feature>
<proteinExistence type="predicted"/>
<evidence type="ECO:0000313" key="2">
    <source>
        <dbReference type="EMBL" id="ADE15212.1"/>
    </source>
</evidence>
<dbReference type="EMBL" id="CP001798">
    <property type="protein sequence ID" value="ADE15212.1"/>
    <property type="molecule type" value="Genomic_DNA"/>
</dbReference>
<keyword evidence="3" id="KW-1185">Reference proteome</keyword>
<protein>
    <submittedName>
        <fullName evidence="2">Uncharacterized protein</fullName>
    </submittedName>
</protein>
<dbReference type="eggNOG" id="ENOG50300BX">
    <property type="taxonomic scope" value="Bacteria"/>
</dbReference>
<organism evidence="2 3">
    <name type="scientific">Nitrosococcus halophilus (strain Nc4)</name>
    <dbReference type="NCBI Taxonomy" id="472759"/>
    <lineage>
        <taxon>Bacteria</taxon>
        <taxon>Pseudomonadati</taxon>
        <taxon>Pseudomonadota</taxon>
        <taxon>Gammaproteobacteria</taxon>
        <taxon>Chromatiales</taxon>
        <taxon>Chromatiaceae</taxon>
        <taxon>Nitrosococcus</taxon>
    </lineage>
</organism>